<feature type="compositionally biased region" description="Low complexity" evidence="1">
    <location>
        <begin position="139"/>
        <end position="155"/>
    </location>
</feature>
<keyword evidence="3" id="KW-1185">Reference proteome</keyword>
<sequence length="201" mass="21032">MDLGFIRSDEIAPDGGLSCLAGGSGRSIASSDIVRDLIENAAEKFDDGSVRDLIENAAEKFDDGSVRDLIENAAEKFDDGSVRDLIENAAEKFDDGSYSQPLSARDEGKEACPVAGLAQQLGRITTGESVLCRSTASCGSRRPTGSGTSGPSRAAGLERCTRPCSGDGRTPCRAAAPGHVAVVPDDVEHKAPPSQEEARHR</sequence>
<dbReference type="Proteomes" id="UP000266841">
    <property type="component" value="Unassembled WGS sequence"/>
</dbReference>
<dbReference type="EMBL" id="AGNL01047200">
    <property type="protein sequence ID" value="EJK47225.1"/>
    <property type="molecule type" value="Genomic_DNA"/>
</dbReference>
<reference evidence="2 3" key="1">
    <citation type="journal article" date="2012" name="Genome Biol.">
        <title>Genome and low-iron response of an oceanic diatom adapted to chronic iron limitation.</title>
        <authorList>
            <person name="Lommer M."/>
            <person name="Specht M."/>
            <person name="Roy A.S."/>
            <person name="Kraemer L."/>
            <person name="Andreson R."/>
            <person name="Gutowska M.A."/>
            <person name="Wolf J."/>
            <person name="Bergner S.V."/>
            <person name="Schilhabel M.B."/>
            <person name="Klostermeier U.C."/>
            <person name="Beiko R.G."/>
            <person name="Rosenstiel P."/>
            <person name="Hippler M."/>
            <person name="Laroche J."/>
        </authorList>
    </citation>
    <scope>NUCLEOTIDE SEQUENCE [LARGE SCALE GENOMIC DNA]</scope>
    <source>
        <strain evidence="2 3">CCMP1005</strain>
    </source>
</reference>
<protein>
    <submittedName>
        <fullName evidence="2">Uncharacterized protein</fullName>
    </submittedName>
</protein>
<dbReference type="AlphaFoldDB" id="K0R451"/>
<evidence type="ECO:0000313" key="2">
    <source>
        <dbReference type="EMBL" id="EJK47225.1"/>
    </source>
</evidence>
<proteinExistence type="predicted"/>
<accession>K0R451</accession>
<evidence type="ECO:0000256" key="1">
    <source>
        <dbReference type="SAM" id="MobiDB-lite"/>
    </source>
</evidence>
<feature type="region of interest" description="Disordered" evidence="1">
    <location>
        <begin position="135"/>
        <end position="201"/>
    </location>
</feature>
<feature type="non-terminal residue" evidence="2">
    <location>
        <position position="201"/>
    </location>
</feature>
<name>K0R451_THAOC</name>
<feature type="compositionally biased region" description="Basic and acidic residues" evidence="1">
    <location>
        <begin position="186"/>
        <end position="201"/>
    </location>
</feature>
<evidence type="ECO:0000313" key="3">
    <source>
        <dbReference type="Proteomes" id="UP000266841"/>
    </source>
</evidence>
<comment type="caution">
    <text evidence="2">The sequence shown here is derived from an EMBL/GenBank/DDBJ whole genome shotgun (WGS) entry which is preliminary data.</text>
</comment>
<organism evidence="2 3">
    <name type="scientific">Thalassiosira oceanica</name>
    <name type="common">Marine diatom</name>
    <dbReference type="NCBI Taxonomy" id="159749"/>
    <lineage>
        <taxon>Eukaryota</taxon>
        <taxon>Sar</taxon>
        <taxon>Stramenopiles</taxon>
        <taxon>Ochrophyta</taxon>
        <taxon>Bacillariophyta</taxon>
        <taxon>Coscinodiscophyceae</taxon>
        <taxon>Thalassiosirophycidae</taxon>
        <taxon>Thalassiosirales</taxon>
        <taxon>Thalassiosiraceae</taxon>
        <taxon>Thalassiosira</taxon>
    </lineage>
</organism>
<gene>
    <name evidence="2" type="ORF">THAOC_34073</name>
</gene>